<evidence type="ECO:0000256" key="1">
    <source>
        <dbReference type="ARBA" id="ARBA00005409"/>
    </source>
</evidence>
<dbReference type="InterPro" id="IPR003337">
    <property type="entry name" value="Trehalose_PPase"/>
</dbReference>
<reference evidence="3 4" key="1">
    <citation type="submission" date="2019-01" db="EMBL/GenBank/DDBJ databases">
        <title>Sequencing of cultivated peanut Arachis hypogaea provides insights into genome evolution and oil improvement.</title>
        <authorList>
            <person name="Chen X."/>
        </authorList>
    </citation>
    <scope>NUCLEOTIDE SEQUENCE [LARGE SCALE GENOMIC DNA]</scope>
    <source>
        <strain evidence="4">cv. Fuhuasheng</strain>
        <tissue evidence="3">Leaves</tissue>
    </source>
</reference>
<dbReference type="GO" id="GO:0004805">
    <property type="term" value="F:trehalose-phosphatase activity"/>
    <property type="evidence" value="ECO:0007669"/>
    <property type="project" value="TreeGrafter"/>
</dbReference>
<dbReference type="GO" id="GO:0005829">
    <property type="term" value="C:cytosol"/>
    <property type="evidence" value="ECO:0007669"/>
    <property type="project" value="TreeGrafter"/>
</dbReference>
<comment type="similarity">
    <text evidence="2">In the C-terminal section; belongs to the trehalose phosphatase family.</text>
</comment>
<dbReference type="InterPro" id="IPR023214">
    <property type="entry name" value="HAD_sf"/>
</dbReference>
<comment type="caution">
    <text evidence="3">The sequence shown here is derived from an EMBL/GenBank/DDBJ whole genome shotgun (WGS) entry which is preliminary data.</text>
</comment>
<dbReference type="PANTHER" id="PTHR10788:SF116">
    <property type="entry name" value="ALPHA,ALPHA-TREHALOSE-PHOSPHATE SYNTHASE [UDP-FORMING] 7-RELATED"/>
    <property type="match status" value="1"/>
</dbReference>
<dbReference type="FunFam" id="3.40.50.1000:FF:000052">
    <property type="entry name" value="Alpha,alpha-trehalose-phosphate synthase [UDP-forming] 6"/>
    <property type="match status" value="1"/>
</dbReference>
<name>A0A445A4F2_ARAHY</name>
<organism evidence="3 4">
    <name type="scientific">Arachis hypogaea</name>
    <name type="common">Peanut</name>
    <dbReference type="NCBI Taxonomy" id="3818"/>
    <lineage>
        <taxon>Eukaryota</taxon>
        <taxon>Viridiplantae</taxon>
        <taxon>Streptophyta</taxon>
        <taxon>Embryophyta</taxon>
        <taxon>Tracheophyta</taxon>
        <taxon>Spermatophyta</taxon>
        <taxon>Magnoliopsida</taxon>
        <taxon>eudicotyledons</taxon>
        <taxon>Gunneridae</taxon>
        <taxon>Pentapetalae</taxon>
        <taxon>rosids</taxon>
        <taxon>fabids</taxon>
        <taxon>Fabales</taxon>
        <taxon>Fabaceae</taxon>
        <taxon>Papilionoideae</taxon>
        <taxon>50 kb inversion clade</taxon>
        <taxon>dalbergioids sensu lato</taxon>
        <taxon>Dalbergieae</taxon>
        <taxon>Pterocarpus clade</taxon>
        <taxon>Arachis</taxon>
    </lineage>
</organism>
<gene>
    <name evidence="3" type="ORF">Ahy_B03g066622</name>
</gene>
<dbReference type="InterPro" id="IPR036412">
    <property type="entry name" value="HAD-like_sf"/>
</dbReference>
<evidence type="ECO:0000256" key="2">
    <source>
        <dbReference type="ARBA" id="ARBA00006330"/>
    </source>
</evidence>
<accession>A0A445A4F2</accession>
<dbReference type="Gene3D" id="3.40.50.1000">
    <property type="entry name" value="HAD superfamily/HAD-like"/>
    <property type="match status" value="1"/>
</dbReference>
<dbReference type="Proteomes" id="UP000289738">
    <property type="component" value="Chromosome B03"/>
</dbReference>
<comment type="similarity">
    <text evidence="1">In the N-terminal section; belongs to the glycosyltransferase 20 family.</text>
</comment>
<dbReference type="SUPFAM" id="SSF56784">
    <property type="entry name" value="HAD-like"/>
    <property type="match status" value="1"/>
</dbReference>
<dbReference type="Pfam" id="PF02358">
    <property type="entry name" value="Trehalose_PPase"/>
    <property type="match status" value="1"/>
</dbReference>
<evidence type="ECO:0000313" key="4">
    <source>
        <dbReference type="Proteomes" id="UP000289738"/>
    </source>
</evidence>
<protein>
    <recommendedName>
        <fullName evidence="5">Trehalose 6-phosphate phosphatase</fullName>
    </recommendedName>
</protein>
<keyword evidence="4" id="KW-1185">Reference proteome</keyword>
<dbReference type="GO" id="GO:0005992">
    <property type="term" value="P:trehalose biosynthetic process"/>
    <property type="evidence" value="ECO:0007669"/>
    <property type="project" value="InterPro"/>
</dbReference>
<dbReference type="EMBL" id="SDMP01000013">
    <property type="protein sequence ID" value="RYR21330.1"/>
    <property type="molecule type" value="Genomic_DNA"/>
</dbReference>
<dbReference type="AlphaFoldDB" id="A0A445A4F2"/>
<evidence type="ECO:0000313" key="3">
    <source>
        <dbReference type="EMBL" id="RYR21330.1"/>
    </source>
</evidence>
<evidence type="ECO:0008006" key="5">
    <source>
        <dbReference type="Google" id="ProtNLM"/>
    </source>
</evidence>
<sequence length="107" mass="11758">MAENGKQADFVLCVGDDRSDEDMFEIISSSISRNILSANSSVFACTVGQKPSKAKYYLDDTTEVISMLESLAEESDSSPDLEEIGDSFQRQSKAWAMHIGITKVNIL</sequence>
<proteinExistence type="inferred from homology"/>
<dbReference type="InterPro" id="IPR001830">
    <property type="entry name" value="Glyco_trans_20"/>
</dbReference>
<dbReference type="PANTHER" id="PTHR10788">
    <property type="entry name" value="TREHALOSE-6-PHOSPHATE SYNTHASE"/>
    <property type="match status" value="1"/>
</dbReference>